<dbReference type="PANTHER" id="PTHR35190:SF1">
    <property type="entry name" value="PEPTIDASE C45 HYDROLASE DOMAIN-CONTAINING PROTEIN"/>
    <property type="match status" value="1"/>
</dbReference>
<keyword evidence="2" id="KW-0808">Transferase</keyword>
<dbReference type="GO" id="GO:0016787">
    <property type="term" value="F:hydrolase activity"/>
    <property type="evidence" value="ECO:0007669"/>
    <property type="project" value="UniProtKB-KW"/>
</dbReference>
<dbReference type="NCBIfam" id="NF040521">
    <property type="entry name" value="C45_proenzyme"/>
    <property type="match status" value="1"/>
</dbReference>
<proteinExistence type="predicted"/>
<dbReference type="PANTHER" id="PTHR35190">
    <property type="entry name" value="PROTEIN DCD1B"/>
    <property type="match status" value="1"/>
</dbReference>
<evidence type="ECO:0000313" key="2">
    <source>
        <dbReference type="EMBL" id="VIP03847.1"/>
    </source>
</evidence>
<keyword evidence="3" id="KW-1185">Reference proteome</keyword>
<dbReference type="EMBL" id="LR586016">
    <property type="protein sequence ID" value="VIP03847.1"/>
    <property type="molecule type" value="Genomic_DNA"/>
</dbReference>
<organism evidence="2">
    <name type="scientific">Tuwongella immobilis</name>
    <dbReference type="NCBI Taxonomy" id="692036"/>
    <lineage>
        <taxon>Bacteria</taxon>
        <taxon>Pseudomonadati</taxon>
        <taxon>Planctomycetota</taxon>
        <taxon>Planctomycetia</taxon>
        <taxon>Gemmatales</taxon>
        <taxon>Gemmataceae</taxon>
        <taxon>Tuwongella</taxon>
    </lineage>
</organism>
<name>A0A6C2YR62_9BACT</name>
<evidence type="ECO:0000313" key="3">
    <source>
        <dbReference type="Proteomes" id="UP000464378"/>
    </source>
</evidence>
<gene>
    <name evidence="2" type="ORF">GMBLW1_01130</name>
</gene>
<sequence length="394" mass="42947">MNRLANRIGIRGWMVGLLVAMLGWIGTPVLHAAEPFRFPEGKHGRSELKRINNVPVLILQGTPEEIGEAYGTLAVKPASILVDAVPDLVVLLKLQKRYGEVIEHGTTLLSHTTPAHQAELAAAAKAANRKPELFTFANTLADLYKIGGCSTIVVESSRSKTGGPLFGRNLDWPPFRNLGEHTLVTVFKPEGKHAFAAVTLPALMGVISGINDAGLSITLNEIKKAGDNSPKLDLDGVPLAFLLRRVMEECTTVEEAEKLLRTTKRTTYGNLTVCDRNGGAVIEITPKTVNVRKAVNEVCICTNHFRTDGLAEPAKCWRFDALQKTQNASDKLGVPDVIKNLDNVNQWVWTMQSMVFEPKERILHVSFTSTGSATGKPFGEVKLGPIFDQLNAAK</sequence>
<dbReference type="EMBL" id="LR593887">
    <property type="protein sequence ID" value="VTS05061.1"/>
    <property type="molecule type" value="Genomic_DNA"/>
</dbReference>
<dbReference type="Gene3D" id="3.60.60.10">
    <property type="entry name" value="Penicillin V Acylase, Chain A"/>
    <property type="match status" value="1"/>
</dbReference>
<dbReference type="InterPro" id="IPR005079">
    <property type="entry name" value="Peptidase_C45_hydrolase"/>
</dbReference>
<dbReference type="Proteomes" id="UP000464378">
    <property type="component" value="Chromosome"/>
</dbReference>
<dbReference type="KEGG" id="tim:GMBLW1_01130"/>
<accession>A0A6C2YR62</accession>
<reference evidence="2" key="1">
    <citation type="submission" date="2019-04" db="EMBL/GenBank/DDBJ databases">
        <authorList>
            <consortium name="Science for Life Laboratories"/>
        </authorList>
    </citation>
    <scope>NUCLEOTIDE SEQUENCE</scope>
    <source>
        <strain evidence="2">MBLW1</strain>
    </source>
</reference>
<dbReference type="Pfam" id="PF03417">
    <property type="entry name" value="AAT"/>
    <property type="match status" value="1"/>
</dbReference>
<evidence type="ECO:0000259" key="1">
    <source>
        <dbReference type="Pfam" id="PF03417"/>
    </source>
</evidence>
<feature type="domain" description="Peptidase C45 hydrolase" evidence="1">
    <location>
        <begin position="162"/>
        <end position="312"/>
    </location>
</feature>
<dbReference type="InParanoid" id="A0A6C2YR62"/>
<dbReference type="InterPro" id="IPR029055">
    <property type="entry name" value="Ntn_hydrolases_N"/>
</dbReference>
<dbReference type="AlphaFoldDB" id="A0A6C2YR62"/>
<dbReference type="SUPFAM" id="SSF56235">
    <property type="entry name" value="N-terminal nucleophile aminohydrolases (Ntn hydrolases)"/>
    <property type="match status" value="1"/>
</dbReference>
<dbReference type="InterPro" id="IPR047803">
    <property type="entry name" value="DCD1A/B-like"/>
</dbReference>
<protein>
    <recommendedName>
        <fullName evidence="1">Peptidase C45 hydrolase domain-containing protein</fullName>
    </recommendedName>
</protein>
<dbReference type="InterPro" id="IPR047794">
    <property type="entry name" value="C45_proenzyme-like"/>
</dbReference>
<dbReference type="GO" id="GO:0016740">
    <property type="term" value="F:transferase activity"/>
    <property type="evidence" value="ECO:0007669"/>
    <property type="project" value="UniProtKB-KW"/>
</dbReference>
<keyword evidence="2" id="KW-0378">Hydrolase</keyword>
<dbReference type="RefSeq" id="WP_162658998.1">
    <property type="nucleotide sequence ID" value="NZ_LR593887.1"/>
</dbReference>